<feature type="transmembrane region" description="Helical" evidence="4">
    <location>
        <begin position="80"/>
        <end position="97"/>
    </location>
</feature>
<dbReference type="InterPro" id="IPR000792">
    <property type="entry name" value="Tscrpt_reg_LuxR_C"/>
</dbReference>
<dbReference type="PRINTS" id="PR00038">
    <property type="entry name" value="HTHLUXR"/>
</dbReference>
<feature type="transmembrane region" description="Helical" evidence="4">
    <location>
        <begin position="174"/>
        <end position="202"/>
    </location>
</feature>
<dbReference type="InterPro" id="IPR016032">
    <property type="entry name" value="Sig_transdc_resp-reg_C-effctor"/>
</dbReference>
<dbReference type="SUPFAM" id="SSF46894">
    <property type="entry name" value="C-terminal effector domain of the bipartite response regulators"/>
    <property type="match status" value="1"/>
</dbReference>
<dbReference type="AlphaFoldDB" id="A0A841RG10"/>
<evidence type="ECO:0000313" key="7">
    <source>
        <dbReference type="Proteomes" id="UP000587760"/>
    </source>
</evidence>
<feature type="transmembrane region" description="Helical" evidence="4">
    <location>
        <begin position="151"/>
        <end position="168"/>
    </location>
</feature>
<keyword evidence="4" id="KW-0472">Membrane</keyword>
<dbReference type="PROSITE" id="PS00622">
    <property type="entry name" value="HTH_LUXR_1"/>
    <property type="match status" value="1"/>
</dbReference>
<dbReference type="CDD" id="cd06170">
    <property type="entry name" value="LuxR_C_like"/>
    <property type="match status" value="1"/>
</dbReference>
<keyword evidence="3" id="KW-0804">Transcription</keyword>
<feature type="transmembrane region" description="Helical" evidence="4">
    <location>
        <begin position="117"/>
        <end position="139"/>
    </location>
</feature>
<keyword evidence="4" id="KW-1133">Transmembrane helix</keyword>
<feature type="transmembrane region" description="Helical" evidence="4">
    <location>
        <begin position="7"/>
        <end position="27"/>
    </location>
</feature>
<protein>
    <submittedName>
        <fullName evidence="6">DNA-binding CsgD family transcriptional regulator</fullName>
    </submittedName>
</protein>
<dbReference type="Proteomes" id="UP000587760">
    <property type="component" value="Unassembled WGS sequence"/>
</dbReference>
<dbReference type="PROSITE" id="PS50043">
    <property type="entry name" value="HTH_LUXR_2"/>
    <property type="match status" value="1"/>
</dbReference>
<accession>A0A841RG10</accession>
<feature type="domain" description="HTH luxR-type" evidence="5">
    <location>
        <begin position="212"/>
        <end position="277"/>
    </location>
</feature>
<feature type="transmembrane region" description="Helical" evidence="4">
    <location>
        <begin position="39"/>
        <end position="59"/>
    </location>
</feature>
<evidence type="ECO:0000256" key="1">
    <source>
        <dbReference type="ARBA" id="ARBA00023015"/>
    </source>
</evidence>
<proteinExistence type="predicted"/>
<evidence type="ECO:0000313" key="6">
    <source>
        <dbReference type="EMBL" id="MBB6481719.1"/>
    </source>
</evidence>
<dbReference type="PANTHER" id="PTHR44688:SF16">
    <property type="entry name" value="DNA-BINDING TRANSCRIPTIONAL ACTIVATOR DEVR_DOSR"/>
    <property type="match status" value="1"/>
</dbReference>
<dbReference type="PANTHER" id="PTHR44688">
    <property type="entry name" value="DNA-BINDING TRANSCRIPTIONAL ACTIVATOR DEVR_DOSR"/>
    <property type="match status" value="1"/>
</dbReference>
<dbReference type="InterPro" id="IPR036388">
    <property type="entry name" value="WH-like_DNA-bd_sf"/>
</dbReference>
<dbReference type="GO" id="GO:0006355">
    <property type="term" value="P:regulation of DNA-templated transcription"/>
    <property type="evidence" value="ECO:0007669"/>
    <property type="project" value="InterPro"/>
</dbReference>
<keyword evidence="1" id="KW-0805">Transcription regulation</keyword>
<evidence type="ECO:0000256" key="2">
    <source>
        <dbReference type="ARBA" id="ARBA00023125"/>
    </source>
</evidence>
<keyword evidence="2 6" id="KW-0238">DNA-binding</keyword>
<sequence length="277" mass="32405">MIHLRMLYYLLTGFSSIGFCLVIATWLKRDMKRRENYSFLLFILFSSLHLLLVFGDLYWSQIVAGDGKRTALLYLARDMSRIRTLLYIFFAHTFLPARLRKTLDYVVLPIAVTGTVFYSTMTLTAAVLYVPLVLFISLGNRDNINNRYIPLLRYMCVISLATFVPVFIDLLESLFYWDFFLFMDFYPLCLTAFAAVFLISLIRNSHIEKSRIAFNRDSLTKRENEIVSAILKGETNRDIAEKYFIAESTVKKHINNIFRKLEIKSRWELLKIGEKST</sequence>
<keyword evidence="7" id="KW-1185">Reference proteome</keyword>
<gene>
    <name evidence="6" type="ORF">HNR50_003399</name>
</gene>
<dbReference type="GO" id="GO:0003677">
    <property type="term" value="F:DNA binding"/>
    <property type="evidence" value="ECO:0007669"/>
    <property type="project" value="UniProtKB-KW"/>
</dbReference>
<reference evidence="6 7" key="1">
    <citation type="submission" date="2020-08" db="EMBL/GenBank/DDBJ databases">
        <title>Genomic Encyclopedia of Type Strains, Phase IV (KMG-IV): sequencing the most valuable type-strain genomes for metagenomic binning, comparative biology and taxonomic classification.</title>
        <authorList>
            <person name="Goeker M."/>
        </authorList>
    </citation>
    <scope>NUCLEOTIDE SEQUENCE [LARGE SCALE GENOMIC DNA]</scope>
    <source>
        <strain evidence="6 7">DSM 2461</strain>
    </source>
</reference>
<dbReference type="RefSeq" id="WP_184747955.1">
    <property type="nucleotide sequence ID" value="NZ_JACHGJ010000007.1"/>
</dbReference>
<dbReference type="SMART" id="SM00421">
    <property type="entry name" value="HTH_LUXR"/>
    <property type="match status" value="1"/>
</dbReference>
<evidence type="ECO:0000256" key="4">
    <source>
        <dbReference type="SAM" id="Phobius"/>
    </source>
</evidence>
<organism evidence="6 7">
    <name type="scientific">Spirochaeta isovalerica</name>
    <dbReference type="NCBI Taxonomy" id="150"/>
    <lineage>
        <taxon>Bacteria</taxon>
        <taxon>Pseudomonadati</taxon>
        <taxon>Spirochaetota</taxon>
        <taxon>Spirochaetia</taxon>
        <taxon>Spirochaetales</taxon>
        <taxon>Spirochaetaceae</taxon>
        <taxon>Spirochaeta</taxon>
    </lineage>
</organism>
<evidence type="ECO:0000259" key="5">
    <source>
        <dbReference type="PROSITE" id="PS50043"/>
    </source>
</evidence>
<keyword evidence="4" id="KW-0812">Transmembrane</keyword>
<comment type="caution">
    <text evidence="6">The sequence shown here is derived from an EMBL/GenBank/DDBJ whole genome shotgun (WGS) entry which is preliminary data.</text>
</comment>
<dbReference type="Pfam" id="PF00196">
    <property type="entry name" value="GerE"/>
    <property type="match status" value="1"/>
</dbReference>
<dbReference type="EMBL" id="JACHGJ010000007">
    <property type="protein sequence ID" value="MBB6481719.1"/>
    <property type="molecule type" value="Genomic_DNA"/>
</dbReference>
<evidence type="ECO:0000256" key="3">
    <source>
        <dbReference type="ARBA" id="ARBA00023163"/>
    </source>
</evidence>
<name>A0A841RG10_9SPIO</name>
<dbReference type="Gene3D" id="1.10.10.10">
    <property type="entry name" value="Winged helix-like DNA-binding domain superfamily/Winged helix DNA-binding domain"/>
    <property type="match status" value="1"/>
</dbReference>